<keyword evidence="1" id="KW-0175">Coiled coil</keyword>
<organism evidence="3 4">
    <name type="scientific">Methanococcoides methylutens</name>
    <dbReference type="NCBI Taxonomy" id="2226"/>
    <lineage>
        <taxon>Archaea</taxon>
        <taxon>Methanobacteriati</taxon>
        <taxon>Methanobacteriota</taxon>
        <taxon>Stenosarchaea group</taxon>
        <taxon>Methanomicrobia</taxon>
        <taxon>Methanosarcinales</taxon>
        <taxon>Methanosarcinaceae</taxon>
        <taxon>Methanococcoides</taxon>
    </lineage>
</organism>
<dbReference type="AlphaFoldDB" id="A0A099T4E6"/>
<accession>A0A099T4E6</accession>
<dbReference type="RefSeq" id="WP_048193001.1">
    <property type="nucleotide sequence ID" value="NZ_CAAGSM010000008.1"/>
</dbReference>
<feature type="coiled-coil region" evidence="1">
    <location>
        <begin position="89"/>
        <end position="136"/>
    </location>
</feature>
<reference evidence="3 4" key="1">
    <citation type="submission" date="2014-09" db="EMBL/GenBank/DDBJ databases">
        <title>Draft genome sequence of an obligately methylotrophic methanogen, Methanococcoides methylutens, isolated from marine sediment.</title>
        <authorList>
            <person name="Guan Y."/>
            <person name="Ngugi D.K."/>
            <person name="Blom J."/>
            <person name="Ali S."/>
            <person name="Ferry J.G."/>
            <person name="Stingl U."/>
        </authorList>
    </citation>
    <scope>NUCLEOTIDE SEQUENCE [LARGE SCALE GENOMIC DNA]</scope>
    <source>
        <strain evidence="3 4">DSM 2657</strain>
    </source>
</reference>
<evidence type="ECO:0000256" key="2">
    <source>
        <dbReference type="SAM" id="MobiDB-lite"/>
    </source>
</evidence>
<gene>
    <name evidence="3" type="ORF">LI82_00410</name>
</gene>
<keyword evidence="4" id="KW-1185">Reference proteome</keyword>
<name>A0A099T4E6_METMT</name>
<dbReference type="OrthoDB" id="142856at2157"/>
<dbReference type="Proteomes" id="UP000029859">
    <property type="component" value="Unassembled WGS sequence"/>
</dbReference>
<evidence type="ECO:0000313" key="3">
    <source>
        <dbReference type="EMBL" id="KGK99719.1"/>
    </source>
</evidence>
<sequence>MVKNVVKIFSCLVVMLMMVSLLPSDALAAENDVKLDNMGRQDPSMDRYGNMSKSNAGMDKPDNMNDRIPEFETEEEEFEYFQNDMFELIDKWINDLENKKEDLDESDNENINVEKIDEQIEVLNSIKQEVESAESLEELEVIRKSIVMSQVDENEYPMSRNMNGSDSGIDGDKKVIQKTSEFNAEEGTFDSIKNKVFGFFAKWI</sequence>
<proteinExistence type="predicted"/>
<comment type="caution">
    <text evidence="3">The sequence shown here is derived from an EMBL/GenBank/DDBJ whole genome shotgun (WGS) entry which is preliminary data.</text>
</comment>
<evidence type="ECO:0000313" key="4">
    <source>
        <dbReference type="Proteomes" id="UP000029859"/>
    </source>
</evidence>
<dbReference type="EMBL" id="JRHO01000002">
    <property type="protein sequence ID" value="KGK99719.1"/>
    <property type="molecule type" value="Genomic_DNA"/>
</dbReference>
<feature type="region of interest" description="Disordered" evidence="2">
    <location>
        <begin position="38"/>
        <end position="64"/>
    </location>
</feature>
<protein>
    <submittedName>
        <fullName evidence="3">Uncharacterized protein</fullName>
    </submittedName>
</protein>
<evidence type="ECO:0000256" key="1">
    <source>
        <dbReference type="SAM" id="Coils"/>
    </source>
</evidence>